<dbReference type="RefSeq" id="WP_028599454.1">
    <property type="nucleotide sequence ID" value="NZ_BIMM01000034.1"/>
</dbReference>
<keyword evidence="3 6" id="KW-0812">Transmembrane</keyword>
<dbReference type="PANTHER" id="PTHR33885">
    <property type="entry name" value="PHAGE SHOCK PROTEIN C"/>
    <property type="match status" value="1"/>
</dbReference>
<gene>
    <name evidence="8" type="ORF">B8V81_2440</name>
</gene>
<comment type="caution">
    <text evidence="8">The sequence shown here is derived from an EMBL/GenBank/DDBJ whole genome shotgun (WGS) entry which is preliminary data.</text>
</comment>
<feature type="transmembrane region" description="Helical" evidence="6">
    <location>
        <begin position="30"/>
        <end position="53"/>
    </location>
</feature>
<evidence type="ECO:0000256" key="1">
    <source>
        <dbReference type="ARBA" id="ARBA00004162"/>
    </source>
</evidence>
<organism evidence="8 9">
    <name type="scientific">Paenibacillus pasadenensis</name>
    <dbReference type="NCBI Taxonomy" id="217090"/>
    <lineage>
        <taxon>Bacteria</taxon>
        <taxon>Bacillati</taxon>
        <taxon>Bacillota</taxon>
        <taxon>Bacilli</taxon>
        <taxon>Bacillales</taxon>
        <taxon>Paenibacillaceae</taxon>
        <taxon>Paenibacillus</taxon>
    </lineage>
</organism>
<evidence type="ECO:0000313" key="8">
    <source>
        <dbReference type="EMBL" id="PLT44009.1"/>
    </source>
</evidence>
<dbReference type="AlphaFoldDB" id="A0A2N5N107"/>
<evidence type="ECO:0000256" key="4">
    <source>
        <dbReference type="ARBA" id="ARBA00022989"/>
    </source>
</evidence>
<keyword evidence="2" id="KW-1003">Cell membrane</keyword>
<accession>A0A2N5N107</accession>
<feature type="domain" description="Phage shock protein PspC N-terminal" evidence="7">
    <location>
        <begin position="2"/>
        <end position="60"/>
    </location>
</feature>
<dbReference type="PANTHER" id="PTHR33885:SF3">
    <property type="entry name" value="PHAGE SHOCK PROTEIN C"/>
    <property type="match status" value="1"/>
</dbReference>
<protein>
    <recommendedName>
        <fullName evidence="7">Phage shock protein PspC N-terminal domain-containing protein</fullName>
    </recommendedName>
</protein>
<dbReference type="GO" id="GO:0005886">
    <property type="term" value="C:plasma membrane"/>
    <property type="evidence" value="ECO:0007669"/>
    <property type="project" value="UniProtKB-SubCell"/>
</dbReference>
<dbReference type="OrthoDB" id="9815286at2"/>
<evidence type="ECO:0000256" key="6">
    <source>
        <dbReference type="SAM" id="Phobius"/>
    </source>
</evidence>
<keyword evidence="4 6" id="KW-1133">Transmembrane helix</keyword>
<keyword evidence="5 6" id="KW-0472">Membrane</keyword>
<dbReference type="Proteomes" id="UP000234789">
    <property type="component" value="Unassembled WGS sequence"/>
</dbReference>
<sequence length="74" mass="8006">MKTLYRSRTDRKIAGLCGGIGRTYGFDPGLVRIGFIAVGVFSCGTALLLYAAASVVLPKEPEWNGPPPREPFYS</sequence>
<keyword evidence="9" id="KW-1185">Reference proteome</keyword>
<evidence type="ECO:0000259" key="7">
    <source>
        <dbReference type="Pfam" id="PF04024"/>
    </source>
</evidence>
<proteinExistence type="predicted"/>
<evidence type="ECO:0000256" key="5">
    <source>
        <dbReference type="ARBA" id="ARBA00023136"/>
    </source>
</evidence>
<dbReference type="InterPro" id="IPR007168">
    <property type="entry name" value="Phageshock_PspC_N"/>
</dbReference>
<evidence type="ECO:0000256" key="3">
    <source>
        <dbReference type="ARBA" id="ARBA00022692"/>
    </source>
</evidence>
<reference evidence="8 9" key="1">
    <citation type="submission" date="2017-05" db="EMBL/GenBank/DDBJ databases">
        <title>Functional genome analysis of Paenibacillus pasadenensis strain R16: insights on endophytic life style and antifungal activity.</title>
        <authorList>
            <person name="Passera A."/>
            <person name="Marcolungo L."/>
            <person name="Casati P."/>
            <person name="Brasca M."/>
            <person name="Quaglino F."/>
            <person name="Delledonne M."/>
        </authorList>
    </citation>
    <scope>NUCLEOTIDE SEQUENCE [LARGE SCALE GENOMIC DNA]</scope>
    <source>
        <strain evidence="8 9">R16</strain>
    </source>
</reference>
<dbReference type="InterPro" id="IPR052027">
    <property type="entry name" value="PspC"/>
</dbReference>
<dbReference type="EMBL" id="NFEZ01000004">
    <property type="protein sequence ID" value="PLT44009.1"/>
    <property type="molecule type" value="Genomic_DNA"/>
</dbReference>
<evidence type="ECO:0000313" key="9">
    <source>
        <dbReference type="Proteomes" id="UP000234789"/>
    </source>
</evidence>
<dbReference type="Pfam" id="PF04024">
    <property type="entry name" value="PspC"/>
    <property type="match status" value="1"/>
</dbReference>
<evidence type="ECO:0000256" key="2">
    <source>
        <dbReference type="ARBA" id="ARBA00022475"/>
    </source>
</evidence>
<name>A0A2N5N107_9BACL</name>
<comment type="subcellular location">
    <subcellularLocation>
        <location evidence="1">Cell membrane</location>
        <topology evidence="1">Single-pass membrane protein</topology>
    </subcellularLocation>
</comment>